<reference evidence="2 3" key="1">
    <citation type="submission" date="2024-02" db="EMBL/GenBank/DDBJ databases">
        <authorList>
            <person name="Vignale AGUSTIN F."/>
            <person name="Sosa J E."/>
            <person name="Modenutti C."/>
        </authorList>
    </citation>
    <scope>NUCLEOTIDE SEQUENCE [LARGE SCALE GENOMIC DNA]</scope>
</reference>
<gene>
    <name evidence="2" type="ORF">ILEXP_LOCUS4633</name>
</gene>
<organism evidence="2 3">
    <name type="scientific">Ilex paraguariensis</name>
    <name type="common">yerba mate</name>
    <dbReference type="NCBI Taxonomy" id="185542"/>
    <lineage>
        <taxon>Eukaryota</taxon>
        <taxon>Viridiplantae</taxon>
        <taxon>Streptophyta</taxon>
        <taxon>Embryophyta</taxon>
        <taxon>Tracheophyta</taxon>
        <taxon>Spermatophyta</taxon>
        <taxon>Magnoliopsida</taxon>
        <taxon>eudicotyledons</taxon>
        <taxon>Gunneridae</taxon>
        <taxon>Pentapetalae</taxon>
        <taxon>asterids</taxon>
        <taxon>campanulids</taxon>
        <taxon>Aquifoliales</taxon>
        <taxon>Aquifoliaceae</taxon>
        <taxon>Ilex</taxon>
    </lineage>
</organism>
<dbReference type="PANTHER" id="PTHR37078">
    <property type="entry name" value="NODULE CYSTEINE-RICH (NCR) SECRETED PEPTIDE"/>
    <property type="match status" value="1"/>
</dbReference>
<evidence type="ECO:0000256" key="1">
    <source>
        <dbReference type="SAM" id="SignalP"/>
    </source>
</evidence>
<accession>A0ABC8QYW0</accession>
<feature type="chain" id="PRO_5044781189" evidence="1">
    <location>
        <begin position="24"/>
        <end position="82"/>
    </location>
</feature>
<comment type="caution">
    <text evidence="2">The sequence shown here is derived from an EMBL/GenBank/DDBJ whole genome shotgun (WGS) entry which is preliminary data.</text>
</comment>
<dbReference type="EMBL" id="CAUOFW020000827">
    <property type="protein sequence ID" value="CAK9137617.1"/>
    <property type="molecule type" value="Genomic_DNA"/>
</dbReference>
<keyword evidence="1" id="KW-0732">Signal</keyword>
<feature type="signal peptide" evidence="1">
    <location>
        <begin position="1"/>
        <end position="23"/>
    </location>
</feature>
<dbReference type="Proteomes" id="UP001642360">
    <property type="component" value="Unassembled WGS sequence"/>
</dbReference>
<protein>
    <submittedName>
        <fullName evidence="2">Uncharacterized protein</fullName>
    </submittedName>
</protein>
<evidence type="ECO:0000313" key="3">
    <source>
        <dbReference type="Proteomes" id="UP001642360"/>
    </source>
</evidence>
<keyword evidence="3" id="KW-1185">Reference proteome</keyword>
<proteinExistence type="predicted"/>
<name>A0ABC8QYW0_9AQUA</name>
<sequence length="82" mass="9117">MGSFIKPWMFLLLLLVISFKCQSTRVAEAASPVALLPKQRYSKIFETLGVVCKCCDGAGGECRSIWVGSCSKLHCIPWKLQH</sequence>
<evidence type="ECO:0000313" key="2">
    <source>
        <dbReference type="EMBL" id="CAK9137617.1"/>
    </source>
</evidence>
<dbReference type="AlphaFoldDB" id="A0ABC8QYW0"/>
<dbReference type="PANTHER" id="PTHR37078:SF6">
    <property type="entry name" value="NODULE CYSTEINE-RICH (NCR) SECRETED PEPTIDE"/>
    <property type="match status" value="1"/>
</dbReference>